<evidence type="ECO:0000256" key="3">
    <source>
        <dbReference type="ARBA" id="ARBA00022771"/>
    </source>
</evidence>
<evidence type="ECO:0000256" key="2">
    <source>
        <dbReference type="ARBA" id="ARBA00022723"/>
    </source>
</evidence>
<dbReference type="InterPro" id="IPR018289">
    <property type="entry name" value="MULE_transposase_dom"/>
</dbReference>
<feature type="region of interest" description="Disordered" evidence="8">
    <location>
        <begin position="629"/>
        <end position="664"/>
    </location>
</feature>
<dbReference type="GeneID" id="110800501"/>
<dbReference type="PROSITE" id="PS01007">
    <property type="entry name" value="TRANSPOSASE_MUTATOR"/>
    <property type="match status" value="1"/>
</dbReference>
<dbReference type="PROSITE" id="PS50966">
    <property type="entry name" value="ZF_SWIM"/>
    <property type="match status" value="1"/>
</dbReference>
<evidence type="ECO:0000256" key="7">
    <source>
        <dbReference type="PROSITE-ProRule" id="PRU00325"/>
    </source>
</evidence>
<evidence type="ECO:0000256" key="1">
    <source>
        <dbReference type="ARBA" id="ARBA00022578"/>
    </source>
</evidence>
<dbReference type="InterPro" id="IPR001207">
    <property type="entry name" value="Transposase_mutator"/>
</dbReference>
<dbReference type="SMART" id="SM00575">
    <property type="entry name" value="ZnF_PMZ"/>
    <property type="match status" value="1"/>
</dbReference>
<feature type="region of interest" description="Disordered" evidence="8">
    <location>
        <begin position="1"/>
        <end position="60"/>
    </location>
</feature>
<feature type="compositionally biased region" description="Gly residues" evidence="8">
    <location>
        <begin position="721"/>
        <end position="736"/>
    </location>
</feature>
<protein>
    <recommendedName>
        <fullName evidence="9">SWIM-type domain-containing protein</fullName>
    </recommendedName>
</protein>
<keyword evidence="3 7" id="KW-0863">Zinc-finger</keyword>
<reference evidence="11" key="2">
    <citation type="submission" date="2025-08" db="UniProtKB">
        <authorList>
            <consortium name="RefSeq"/>
        </authorList>
    </citation>
    <scope>IDENTIFICATION</scope>
    <source>
        <tissue evidence="11">Leaf</tissue>
    </source>
</reference>
<dbReference type="Pfam" id="PF03108">
    <property type="entry name" value="DBD_Tnp_Mut"/>
    <property type="match status" value="1"/>
</dbReference>
<feature type="domain" description="SWIM-type" evidence="9">
    <location>
        <begin position="557"/>
        <end position="589"/>
    </location>
</feature>
<dbReference type="Proteomes" id="UP000813463">
    <property type="component" value="Chromosome 1"/>
</dbReference>
<feature type="compositionally biased region" description="Basic residues" evidence="8">
    <location>
        <begin position="643"/>
        <end position="660"/>
    </location>
</feature>
<evidence type="ECO:0000256" key="5">
    <source>
        <dbReference type="ARBA" id="ARBA00023125"/>
    </source>
</evidence>
<keyword evidence="10" id="KW-1185">Reference proteome</keyword>
<accession>A0ABM3R0X8</accession>
<sequence>MAKERSSNRSGGRFRRGGQSEEIPVREGDGPMSEDDDEESEDEDFSVSDEGEDDDVTQFVDSDVEEEDLLEVDVGEKTFENSLDGESHLDKVYKNGKLVGEMLYGEIKLEPWMIFSSKEHFLEVLRDFCIQEGFALTPDKHDSKRFTARCYQEQCNWRIHASMLMDGVSWAIKSVTGEHKLCGRLDSNPMVSSEWLCKKLMEDIKSNPDYPVEGLQERCRVMFRIEVKLRLLYKVRNMAKELIHGGFSESYGLLPAYAEMIKRTNPGSYALVTWTKEIVGATPHFKSCFFSFACMIKGFFEGCRPIIGIDGAHLSGTYKGQMLTVIAIDGNNEIFPIAYGIVDGKTGDTWAYFFRCLRQMFRNFGVHREDWTFISDRMRGVDGAVYEVFPQATRRVCAQHLYSNCKQAGWYGTAFHKSFWVAANAYNPYVYNKAMEKIAKIDPKAVDYLSQVPEQWSRHKFEPHVVCDHNTTNFVESFNACTKPFRDMPVYTLMEEARSWCMKKIGSRFDKAVEMGPNQLTEYAAGVLEERSQQSRFCSVTVAGGGEYEVKEGAVKYPIKFDARTCGCGVWQISGIPCRHGLRVIYHQRLEATDFVSHYFKGQAYKLTYSEHIHPMPDPTQWPSFDLPIILPPPMKRASGRPPKLRKRGKHDPKRGKRNSTVRCGKCKEVGHNARTCRGGATAKQKKAAAAAAASGSAGAAAAGASGSAGAAAAGASGSAGAAGSGAAGSQQGGDQGASSSQQQRNASSVLDFVIYA</sequence>
<dbReference type="Pfam" id="PF10551">
    <property type="entry name" value="MULE"/>
    <property type="match status" value="1"/>
</dbReference>
<keyword evidence="1" id="KW-0815">Transposition</keyword>
<dbReference type="RefSeq" id="XP_056689243.1">
    <property type="nucleotide sequence ID" value="XM_056833265.1"/>
</dbReference>
<evidence type="ECO:0000313" key="11">
    <source>
        <dbReference type="RefSeq" id="XP_056689243.1"/>
    </source>
</evidence>
<dbReference type="PANTHER" id="PTHR31973:SF197">
    <property type="entry name" value="SWIM-TYPE DOMAIN-CONTAINING PROTEIN"/>
    <property type="match status" value="1"/>
</dbReference>
<feature type="region of interest" description="Disordered" evidence="8">
    <location>
        <begin position="709"/>
        <end position="746"/>
    </location>
</feature>
<evidence type="ECO:0000256" key="4">
    <source>
        <dbReference type="ARBA" id="ARBA00022833"/>
    </source>
</evidence>
<feature type="compositionally biased region" description="Low complexity" evidence="8">
    <location>
        <begin position="709"/>
        <end position="720"/>
    </location>
</feature>
<evidence type="ECO:0000256" key="8">
    <source>
        <dbReference type="SAM" id="MobiDB-lite"/>
    </source>
</evidence>
<evidence type="ECO:0000259" key="9">
    <source>
        <dbReference type="PROSITE" id="PS50966"/>
    </source>
</evidence>
<gene>
    <name evidence="11" type="primary">LOC110800501</name>
</gene>
<proteinExistence type="predicted"/>
<dbReference type="InterPro" id="IPR007527">
    <property type="entry name" value="Znf_SWIM"/>
</dbReference>
<organism evidence="10 11">
    <name type="scientific">Spinacia oleracea</name>
    <name type="common">Spinach</name>
    <dbReference type="NCBI Taxonomy" id="3562"/>
    <lineage>
        <taxon>Eukaryota</taxon>
        <taxon>Viridiplantae</taxon>
        <taxon>Streptophyta</taxon>
        <taxon>Embryophyta</taxon>
        <taxon>Tracheophyta</taxon>
        <taxon>Spermatophyta</taxon>
        <taxon>Magnoliopsida</taxon>
        <taxon>eudicotyledons</taxon>
        <taxon>Gunneridae</taxon>
        <taxon>Pentapetalae</taxon>
        <taxon>Caryophyllales</taxon>
        <taxon>Chenopodiaceae</taxon>
        <taxon>Chenopodioideae</taxon>
        <taxon>Anserineae</taxon>
        <taxon>Spinacia</taxon>
    </lineage>
</organism>
<keyword evidence="5" id="KW-0238">DNA-binding</keyword>
<dbReference type="PANTHER" id="PTHR31973">
    <property type="entry name" value="POLYPROTEIN, PUTATIVE-RELATED"/>
    <property type="match status" value="1"/>
</dbReference>
<name>A0ABM3R0X8_SPIOL</name>
<keyword evidence="2" id="KW-0479">Metal-binding</keyword>
<reference evidence="10" key="1">
    <citation type="journal article" date="2021" name="Nat. Commun.">
        <title>Genomic analyses provide insights into spinach domestication and the genetic basis of agronomic traits.</title>
        <authorList>
            <person name="Cai X."/>
            <person name="Sun X."/>
            <person name="Xu C."/>
            <person name="Sun H."/>
            <person name="Wang X."/>
            <person name="Ge C."/>
            <person name="Zhang Z."/>
            <person name="Wang Q."/>
            <person name="Fei Z."/>
            <person name="Jiao C."/>
            <person name="Wang Q."/>
        </authorList>
    </citation>
    <scope>NUCLEOTIDE SEQUENCE [LARGE SCALE GENOMIC DNA]</scope>
    <source>
        <strain evidence="10">cv. Varoflay</strain>
    </source>
</reference>
<dbReference type="InterPro" id="IPR006564">
    <property type="entry name" value="Znf_PMZ"/>
</dbReference>
<keyword evidence="6" id="KW-0233">DNA recombination</keyword>
<feature type="compositionally biased region" description="Acidic residues" evidence="8">
    <location>
        <begin position="32"/>
        <end position="60"/>
    </location>
</feature>
<feature type="compositionally biased region" description="Low complexity" evidence="8">
    <location>
        <begin position="737"/>
        <end position="746"/>
    </location>
</feature>
<dbReference type="InterPro" id="IPR004332">
    <property type="entry name" value="Transposase_MuDR"/>
</dbReference>
<evidence type="ECO:0000313" key="10">
    <source>
        <dbReference type="Proteomes" id="UP000813463"/>
    </source>
</evidence>
<dbReference type="Pfam" id="PF04434">
    <property type="entry name" value="SWIM"/>
    <property type="match status" value="1"/>
</dbReference>
<keyword evidence="4" id="KW-0862">Zinc</keyword>
<evidence type="ECO:0000256" key="6">
    <source>
        <dbReference type="ARBA" id="ARBA00023172"/>
    </source>
</evidence>